<proteinExistence type="predicted"/>
<dbReference type="SUPFAM" id="SSF75169">
    <property type="entry name" value="DsrEFH-like"/>
    <property type="match status" value="1"/>
</dbReference>
<evidence type="ECO:0000313" key="4">
    <source>
        <dbReference type="Proteomes" id="UP000297963"/>
    </source>
</evidence>
<dbReference type="Proteomes" id="UP000297963">
    <property type="component" value="Unassembled WGS sequence"/>
</dbReference>
<comment type="caution">
    <text evidence="2">The sequence shown here is derived from an EMBL/GenBank/DDBJ whole genome shotgun (WGS) entry which is preliminary data.</text>
</comment>
<reference evidence="1 3" key="1">
    <citation type="submission" date="2016-10" db="EMBL/GenBank/DDBJ databases">
        <authorList>
            <person name="Varghese N."/>
            <person name="Submissions S."/>
        </authorList>
    </citation>
    <scope>NUCLEOTIDE SEQUENCE [LARGE SCALE GENOMIC DNA]</scope>
    <source>
        <strain evidence="1 3">GMCC 1.11211</strain>
    </source>
</reference>
<keyword evidence="3" id="KW-1185">Reference proteome</keyword>
<dbReference type="STRING" id="995038.SAMN05216274_103217"/>
<organism evidence="2 4">
    <name type="scientific">Cryobacterium levicorallinum</name>
    <dbReference type="NCBI Taxonomy" id="995038"/>
    <lineage>
        <taxon>Bacteria</taxon>
        <taxon>Bacillati</taxon>
        <taxon>Actinomycetota</taxon>
        <taxon>Actinomycetes</taxon>
        <taxon>Micrococcales</taxon>
        <taxon>Microbacteriaceae</taxon>
        <taxon>Cryobacterium</taxon>
    </lineage>
</organism>
<name>A0A1I2Z8L3_9MICO</name>
<evidence type="ECO:0000313" key="1">
    <source>
        <dbReference type="EMBL" id="SFH33915.1"/>
    </source>
</evidence>
<dbReference type="EMBL" id="FOPW01000003">
    <property type="protein sequence ID" value="SFH33915.1"/>
    <property type="molecule type" value="Genomic_DNA"/>
</dbReference>
<dbReference type="RefSeq" id="WP_092448666.1">
    <property type="nucleotide sequence ID" value="NZ_BKAC01000001.1"/>
</dbReference>
<protein>
    <submittedName>
        <fullName evidence="1">DsrE/DsrF-like family protein</fullName>
    </submittedName>
    <submittedName>
        <fullName evidence="2">Sulfur reduction protein DsrE</fullName>
    </submittedName>
</protein>
<dbReference type="EMBL" id="SOFE01000023">
    <property type="protein sequence ID" value="TFB82855.1"/>
    <property type="molecule type" value="Genomic_DNA"/>
</dbReference>
<dbReference type="InterPro" id="IPR027396">
    <property type="entry name" value="DsrEFH-like"/>
</dbReference>
<accession>A0A1I2Z8L3</accession>
<sequence>MSELKIAVVIYEPIGSDTSRVYRGLKTALEFKEAGDEVVVVFDGSGVESLAAISDPKHKMNPLAVALQDNILGACGFCVNSHGVSDPIETGGWPLLTDYKGEASTRNLVVQGYQILSF</sequence>
<dbReference type="Proteomes" id="UP000199681">
    <property type="component" value="Unassembled WGS sequence"/>
</dbReference>
<gene>
    <name evidence="2" type="ORF">E3O11_13480</name>
    <name evidence="1" type="ORF">SAMN05216274_103217</name>
</gene>
<evidence type="ECO:0000313" key="3">
    <source>
        <dbReference type="Proteomes" id="UP000199681"/>
    </source>
</evidence>
<evidence type="ECO:0000313" key="2">
    <source>
        <dbReference type="EMBL" id="TFB82855.1"/>
    </source>
</evidence>
<reference evidence="2 4" key="2">
    <citation type="submission" date="2019-03" db="EMBL/GenBank/DDBJ databases">
        <title>Genomics of glacier-inhabiting Cryobacterium strains.</title>
        <authorList>
            <person name="Liu Q."/>
            <person name="Xin Y.-H."/>
        </authorList>
    </citation>
    <scope>NUCLEOTIDE SEQUENCE [LARGE SCALE GENOMIC DNA]</scope>
    <source>
        <strain evidence="2 4">Hh34</strain>
    </source>
</reference>
<dbReference type="AlphaFoldDB" id="A0A1I2Z8L3"/>